<gene>
    <name evidence="1" type="ORF">KME25_13910</name>
</gene>
<dbReference type="EMBL" id="JAHHIF010000016">
    <property type="protein sequence ID" value="MBW4545524.1"/>
    <property type="molecule type" value="Genomic_DNA"/>
</dbReference>
<organism evidence="1 2">
    <name type="scientific">Symplocastrum torsivum CPER-KK1</name>
    <dbReference type="NCBI Taxonomy" id="450513"/>
    <lineage>
        <taxon>Bacteria</taxon>
        <taxon>Bacillati</taxon>
        <taxon>Cyanobacteriota</taxon>
        <taxon>Cyanophyceae</taxon>
        <taxon>Oscillatoriophycideae</taxon>
        <taxon>Oscillatoriales</taxon>
        <taxon>Microcoleaceae</taxon>
        <taxon>Symplocastrum</taxon>
    </lineage>
</organism>
<comment type="caution">
    <text evidence="1">The sequence shown here is derived from an EMBL/GenBank/DDBJ whole genome shotgun (WGS) entry which is preliminary data.</text>
</comment>
<name>A0A951PLR1_9CYAN</name>
<evidence type="ECO:0000313" key="1">
    <source>
        <dbReference type="EMBL" id="MBW4545524.1"/>
    </source>
</evidence>
<accession>A0A951PLR1</accession>
<proteinExistence type="predicted"/>
<dbReference type="AlphaFoldDB" id="A0A951PLR1"/>
<sequence>MPEESKAECGTITRSFPSLGGRLVNPLPSVQILWLRVMALSLHNAIAPLLCLGNLVLVTT</sequence>
<reference evidence="1" key="1">
    <citation type="submission" date="2021-05" db="EMBL/GenBank/DDBJ databases">
        <authorList>
            <person name="Pietrasiak N."/>
            <person name="Ward R."/>
            <person name="Stajich J.E."/>
            <person name="Kurbessoian T."/>
        </authorList>
    </citation>
    <scope>NUCLEOTIDE SEQUENCE</scope>
    <source>
        <strain evidence="1">CPER-KK1</strain>
    </source>
</reference>
<dbReference type="Proteomes" id="UP000753908">
    <property type="component" value="Unassembled WGS sequence"/>
</dbReference>
<reference evidence="1" key="2">
    <citation type="journal article" date="2022" name="Microbiol. Resour. Announc.">
        <title>Metagenome Sequencing to Explore Phylogenomics of Terrestrial Cyanobacteria.</title>
        <authorList>
            <person name="Ward R.D."/>
            <person name="Stajich J.E."/>
            <person name="Johansen J.R."/>
            <person name="Huntemann M."/>
            <person name="Clum A."/>
            <person name="Foster B."/>
            <person name="Foster B."/>
            <person name="Roux S."/>
            <person name="Palaniappan K."/>
            <person name="Varghese N."/>
            <person name="Mukherjee S."/>
            <person name="Reddy T.B.K."/>
            <person name="Daum C."/>
            <person name="Copeland A."/>
            <person name="Chen I.A."/>
            <person name="Ivanova N.N."/>
            <person name="Kyrpides N.C."/>
            <person name="Shapiro N."/>
            <person name="Eloe-Fadrosh E.A."/>
            <person name="Pietrasiak N."/>
        </authorList>
    </citation>
    <scope>NUCLEOTIDE SEQUENCE</scope>
    <source>
        <strain evidence="1">CPER-KK1</strain>
    </source>
</reference>
<protein>
    <submittedName>
        <fullName evidence="1">Uncharacterized protein</fullName>
    </submittedName>
</protein>
<evidence type="ECO:0000313" key="2">
    <source>
        <dbReference type="Proteomes" id="UP000753908"/>
    </source>
</evidence>